<proteinExistence type="predicted"/>
<dbReference type="Proteomes" id="UP001610563">
    <property type="component" value="Unassembled WGS sequence"/>
</dbReference>
<sequence>MCACMPMCCYIARTEVIISYFALQLLRSEIPAILTRTEVLNTLGSIPNPSLSFKMLSPLVHIVPLVLLGGAMAAPAPASVNGLTPRTCYETETSSLRCYTAPDNIPQDVLVDDVLFIAAYLRSYGAQIRTGRLFNMAAADAPDCGEWLLYAHGTAQAFAKHLDNTVDSSVLFADIATTIDGGANANSTQQAAALIGCGTDGGSLGVAVDASNPTYAGSTYPAGYTTDGILIKIVASGA</sequence>
<gene>
    <name evidence="1" type="ORF">BJX66DRAFT_250317</name>
</gene>
<evidence type="ECO:0000313" key="1">
    <source>
        <dbReference type="EMBL" id="KAL2788775.1"/>
    </source>
</evidence>
<evidence type="ECO:0000313" key="2">
    <source>
        <dbReference type="Proteomes" id="UP001610563"/>
    </source>
</evidence>
<protein>
    <submittedName>
        <fullName evidence="1">Uncharacterized protein</fullName>
    </submittedName>
</protein>
<dbReference type="EMBL" id="JBFTWV010000074">
    <property type="protein sequence ID" value="KAL2788775.1"/>
    <property type="molecule type" value="Genomic_DNA"/>
</dbReference>
<keyword evidence="2" id="KW-1185">Reference proteome</keyword>
<accession>A0ABR4FZS9</accession>
<comment type="caution">
    <text evidence="1">The sequence shown here is derived from an EMBL/GenBank/DDBJ whole genome shotgun (WGS) entry which is preliminary data.</text>
</comment>
<organism evidence="1 2">
    <name type="scientific">Aspergillus keveii</name>
    <dbReference type="NCBI Taxonomy" id="714993"/>
    <lineage>
        <taxon>Eukaryota</taxon>
        <taxon>Fungi</taxon>
        <taxon>Dikarya</taxon>
        <taxon>Ascomycota</taxon>
        <taxon>Pezizomycotina</taxon>
        <taxon>Eurotiomycetes</taxon>
        <taxon>Eurotiomycetidae</taxon>
        <taxon>Eurotiales</taxon>
        <taxon>Aspergillaceae</taxon>
        <taxon>Aspergillus</taxon>
        <taxon>Aspergillus subgen. Nidulantes</taxon>
    </lineage>
</organism>
<name>A0ABR4FZS9_9EURO</name>
<reference evidence="1 2" key="1">
    <citation type="submission" date="2024-07" db="EMBL/GenBank/DDBJ databases">
        <title>Section-level genome sequencing and comparative genomics of Aspergillus sections Usti and Cavernicolus.</title>
        <authorList>
            <consortium name="Lawrence Berkeley National Laboratory"/>
            <person name="Nybo J.L."/>
            <person name="Vesth T.C."/>
            <person name="Theobald S."/>
            <person name="Frisvad J.C."/>
            <person name="Larsen T.O."/>
            <person name="Kjaerboelling I."/>
            <person name="Rothschild-Mancinelli K."/>
            <person name="Lyhne E.K."/>
            <person name="Kogle M.E."/>
            <person name="Barry K."/>
            <person name="Clum A."/>
            <person name="Na H."/>
            <person name="Ledsgaard L."/>
            <person name="Lin J."/>
            <person name="Lipzen A."/>
            <person name="Kuo A."/>
            <person name="Riley R."/>
            <person name="Mondo S."/>
            <person name="Labutti K."/>
            <person name="Haridas S."/>
            <person name="Pangalinan J."/>
            <person name="Salamov A.A."/>
            <person name="Simmons B.A."/>
            <person name="Magnuson J.K."/>
            <person name="Chen J."/>
            <person name="Drula E."/>
            <person name="Henrissat B."/>
            <person name="Wiebenga A."/>
            <person name="Lubbers R.J."/>
            <person name="Gomes A.C."/>
            <person name="Makela M.R."/>
            <person name="Stajich J."/>
            <person name="Grigoriev I.V."/>
            <person name="Mortensen U.H."/>
            <person name="De Vries R.P."/>
            <person name="Baker S.E."/>
            <person name="Andersen M.R."/>
        </authorList>
    </citation>
    <scope>NUCLEOTIDE SEQUENCE [LARGE SCALE GENOMIC DNA]</scope>
    <source>
        <strain evidence="1 2">CBS 209.92</strain>
    </source>
</reference>